<dbReference type="SUPFAM" id="SSF52540">
    <property type="entry name" value="P-loop containing nucleoside triphosphate hydrolases"/>
    <property type="match status" value="1"/>
</dbReference>
<proteinExistence type="predicted"/>
<dbReference type="CDD" id="cd02042">
    <property type="entry name" value="ParAB_family"/>
    <property type="match status" value="1"/>
</dbReference>
<name>A0A4S8P441_9HYPH</name>
<evidence type="ECO:0000313" key="1">
    <source>
        <dbReference type="EMBL" id="THV24807.1"/>
    </source>
</evidence>
<dbReference type="InterPro" id="IPR009744">
    <property type="entry name" value="VirC1"/>
</dbReference>
<dbReference type="OrthoDB" id="113462at2"/>
<comment type="caution">
    <text evidence="1">The sequence shown here is derived from an EMBL/GenBank/DDBJ whole genome shotgun (WGS) entry which is preliminary data.</text>
</comment>
<dbReference type="InterPro" id="IPR027417">
    <property type="entry name" value="P-loop_NTPase"/>
</dbReference>
<evidence type="ECO:0000313" key="2">
    <source>
        <dbReference type="Proteomes" id="UP000308828"/>
    </source>
</evidence>
<accession>A0A4S8P441</accession>
<protein>
    <submittedName>
        <fullName evidence="1">ParA family protein</fullName>
    </submittedName>
</protein>
<sequence length="239" mass="25704">MPVISFANAKGGAGKTTAALLLATELAHQGYRVAILDADPQRWITQWYDATGHLHNIEVISEVSVASVQGHIRELSRTNDYIIMDLAGARDAMVTTGIGLSDHVLIPVQGCAMDAKGGAQILDLIKLMQSAGNLVIPHSVVLTRVTSMVTTRALLAIKGLLAARGVNVINTAIAERTAFREIFDCGGTLYSLDPHKVSNLDKAQENAKAFAAEVMRLLPARVVRSSEPRRLFRLVRSAA</sequence>
<keyword evidence="2" id="KW-1185">Reference proteome</keyword>
<organism evidence="1 2">
    <name type="scientific">Peteryoungia ipomoeae</name>
    <dbReference type="NCBI Taxonomy" id="1210932"/>
    <lineage>
        <taxon>Bacteria</taxon>
        <taxon>Pseudomonadati</taxon>
        <taxon>Pseudomonadota</taxon>
        <taxon>Alphaproteobacteria</taxon>
        <taxon>Hyphomicrobiales</taxon>
        <taxon>Rhizobiaceae</taxon>
        <taxon>Peteryoungia</taxon>
    </lineage>
</organism>
<dbReference type="PIRSF" id="PIRSF009320">
    <property type="entry name" value="Nuc_binding_HP_1000"/>
    <property type="match status" value="1"/>
</dbReference>
<dbReference type="Gene3D" id="3.40.50.300">
    <property type="entry name" value="P-loop containing nucleotide triphosphate hydrolases"/>
    <property type="match status" value="1"/>
</dbReference>
<dbReference type="InterPro" id="IPR050678">
    <property type="entry name" value="DNA_Partitioning_ATPase"/>
</dbReference>
<dbReference type="PANTHER" id="PTHR13696:SF96">
    <property type="entry name" value="COBQ_COBB_MIND_PARA NUCLEOTIDE BINDING DOMAIN-CONTAINING PROTEIN"/>
    <property type="match status" value="1"/>
</dbReference>
<dbReference type="AlphaFoldDB" id="A0A4S8P441"/>
<reference evidence="1 2" key="1">
    <citation type="submission" date="2019-04" db="EMBL/GenBank/DDBJ databases">
        <title>Genome sequence of strain shin9-1.</title>
        <authorList>
            <person name="Gao J."/>
            <person name="Sun J."/>
        </authorList>
    </citation>
    <scope>NUCLEOTIDE SEQUENCE [LARGE SCALE GENOMIC DNA]</scope>
    <source>
        <strain evidence="2">shin9-1</strain>
    </source>
</reference>
<gene>
    <name evidence="1" type="ORF">FAA97_00905</name>
</gene>
<dbReference type="Proteomes" id="UP000308828">
    <property type="component" value="Unassembled WGS sequence"/>
</dbReference>
<dbReference type="RefSeq" id="WP_136596655.1">
    <property type="nucleotide sequence ID" value="NZ_STGV01000001.1"/>
</dbReference>
<dbReference type="Pfam" id="PF07015">
    <property type="entry name" value="VirC1"/>
    <property type="match status" value="1"/>
</dbReference>
<dbReference type="EMBL" id="STGV01000001">
    <property type="protein sequence ID" value="THV24807.1"/>
    <property type="molecule type" value="Genomic_DNA"/>
</dbReference>
<dbReference type="PANTHER" id="PTHR13696">
    <property type="entry name" value="P-LOOP CONTAINING NUCLEOSIDE TRIPHOSPHATE HYDROLASE"/>
    <property type="match status" value="1"/>
</dbReference>